<dbReference type="PIRSF" id="PIRSF037852">
    <property type="entry name" value="Subtilisin_rel_SAV5721"/>
    <property type="match status" value="1"/>
</dbReference>
<evidence type="ECO:0000256" key="2">
    <source>
        <dbReference type="ARBA" id="ARBA00022670"/>
    </source>
</evidence>
<feature type="domain" description="Peptidase S8/S53" evidence="8">
    <location>
        <begin position="235"/>
        <end position="492"/>
    </location>
</feature>
<dbReference type="InterPro" id="IPR051048">
    <property type="entry name" value="Peptidase_S8/S53_subtilisin"/>
</dbReference>
<dbReference type="InterPro" id="IPR036852">
    <property type="entry name" value="Peptidase_S8/S53_dom_sf"/>
</dbReference>
<sequence>MGFGAALLVIAATPPLSATAQPPSAEVRGSAAGPSATGLPKPVSVTLLTGDKVTMTPAGKNPATITVQGPDGRDAGARISNVGKDTYVYPASAAEYLAAGKLDSRLFNITELIADGYDDAHIKHVPLIVTYAKGLGSSASGARKQAAALPDEATDVRALTSVNGAALAEEHKDAADFWESLTGGKGGAGLRSSDAAATFTGGVAKVWLDGKASGQLADTTAQIGAPEVWAAGNTGEGVDVAVLDTGYDVSHPDLAGVASSASFVPDEDVDDQHGHGTHVASTIAGSGAASGGKEKGVAPGASLHVGKVLNNGGSGQDSWILAGMEWAARDAKARVVSMSLGTDEPSDGTDLLSQAVDELSAETGALFTIAAGNSGPSDHTVRAPGTASAALTVGAVDSQDRIADFSSRGPRLGDDGLKPEITAPGVDVLAARSHYFYMGEGYYTKLSGTSMATPHVAGAAALLAAQHPDWTGAQLKDALVSTARVTDSISADDGGNGRVDAAAATKATLFATGTADAGMHSLGGAPGETVEKPVRWTNTADQPVTLDLAVDAPGAPDGLFALSASKLTVPAHGGVSATLTTSLDKMPAARRYTGHITASLSGAVVTRTLIGVSTQEKPHHLRVKLQDRAGNPVDGLVEFLRKGAGAGAYSLAYSQGGVVDRIVPPGTYAAWTYAPVEGVHGKYSLGVALLAQPEIDVSKDTDVVLGGSALHLTDAPTPRPSTSDAQGRIDYYRSFGGDESSGTSLLVSAEYDSVWAQQTGKVAAGSQIYTVRWRKQQPLLSLTSGGQSFDDLWLQPGSGKLPAGSSTLETVFAGAGKKEDYASLDARGKAVVIRGRGEEQITAAEDAGAKVLLFVNGGYGRLRQAVGRTPLTVVGLSRTEGEELISRIQRSKTGSVAMRSVSHPVTTYLYDLVHSWRDRIPADLTYAPTGRQLARVEVGFRNDPSHEVQEYRYDIQPYSDLRYGVTAISNTGTRRTDYLTADKSVPWMEEVYEVSKVPETWQYSDRLTYPAGRTTEVDWFGPIQRPRVNRSIELPHRTGDKLVAYVPGWGDSGENHVGTFGYGPNTQTTELYRDGDVLASTGGAWIEAETRPVKAAYRLVTSTARTGTYPYSTKTHTEWTFTSAAVEDSETVSQLPLIQLDYRILTAQDGRARRDAKLVVTPSHLPGGPGAALRTTSVELSYDDGATWKRADVAAGAPIRLHAPKGARFLTLRVKAADTQGDTVSQTITRAVGIA</sequence>
<gene>
    <name evidence="9" type="ORF">ACI2L5_51090</name>
</gene>
<dbReference type="Proteomes" id="UP001620295">
    <property type="component" value="Unassembled WGS sequence"/>
</dbReference>
<dbReference type="InterPro" id="IPR015500">
    <property type="entry name" value="Peptidase_S8_subtilisin-rel"/>
</dbReference>
<evidence type="ECO:0000256" key="5">
    <source>
        <dbReference type="PROSITE-ProRule" id="PRU01240"/>
    </source>
</evidence>
<proteinExistence type="inferred from homology"/>
<dbReference type="Pfam" id="PF00082">
    <property type="entry name" value="Peptidase_S8"/>
    <property type="match status" value="1"/>
</dbReference>
<protein>
    <submittedName>
        <fullName evidence="9">S8 family serine peptidase</fullName>
    </submittedName>
</protein>
<keyword evidence="7" id="KW-0732">Signal</keyword>
<dbReference type="SUPFAM" id="SSF52743">
    <property type="entry name" value="Subtilisin-like"/>
    <property type="match status" value="1"/>
</dbReference>
<keyword evidence="3 5" id="KW-0378">Hydrolase</keyword>
<feature type="signal peptide" evidence="7">
    <location>
        <begin position="1"/>
        <end position="20"/>
    </location>
</feature>
<evidence type="ECO:0000256" key="7">
    <source>
        <dbReference type="SAM" id="SignalP"/>
    </source>
</evidence>
<evidence type="ECO:0000313" key="9">
    <source>
        <dbReference type="EMBL" id="MFK4273144.1"/>
    </source>
</evidence>
<keyword evidence="10" id="KW-1185">Reference proteome</keyword>
<dbReference type="PANTHER" id="PTHR43399:SF4">
    <property type="entry name" value="CELL WALL-ASSOCIATED PROTEASE"/>
    <property type="match status" value="1"/>
</dbReference>
<evidence type="ECO:0000256" key="4">
    <source>
        <dbReference type="ARBA" id="ARBA00022825"/>
    </source>
</evidence>
<dbReference type="PRINTS" id="PR00723">
    <property type="entry name" value="SUBTILISIN"/>
</dbReference>
<feature type="active site" description="Charge relay system" evidence="5">
    <location>
        <position position="450"/>
    </location>
</feature>
<feature type="chain" id="PRO_5045301999" evidence="7">
    <location>
        <begin position="21"/>
        <end position="1235"/>
    </location>
</feature>
<evidence type="ECO:0000313" key="10">
    <source>
        <dbReference type="Proteomes" id="UP001620295"/>
    </source>
</evidence>
<dbReference type="RefSeq" id="WP_404749180.1">
    <property type="nucleotide sequence ID" value="NZ_JBJDQH010000047.1"/>
</dbReference>
<feature type="active site" description="Charge relay system" evidence="5">
    <location>
        <position position="275"/>
    </location>
</feature>
<comment type="caution">
    <text evidence="9">The sequence shown here is derived from an EMBL/GenBank/DDBJ whole genome shotgun (WGS) entry which is preliminary data.</text>
</comment>
<dbReference type="InterPro" id="IPR022398">
    <property type="entry name" value="Peptidase_S8_His-AS"/>
</dbReference>
<evidence type="ECO:0000256" key="3">
    <source>
        <dbReference type="ARBA" id="ARBA00022801"/>
    </source>
</evidence>
<dbReference type="InterPro" id="IPR000209">
    <property type="entry name" value="Peptidase_S8/S53_dom"/>
</dbReference>
<dbReference type="EMBL" id="JBJDQH010000047">
    <property type="protein sequence ID" value="MFK4273144.1"/>
    <property type="molecule type" value="Genomic_DNA"/>
</dbReference>
<feature type="region of interest" description="Disordered" evidence="6">
    <location>
        <begin position="17"/>
        <end position="38"/>
    </location>
</feature>
<dbReference type="Gene3D" id="3.40.50.200">
    <property type="entry name" value="Peptidase S8/S53 domain"/>
    <property type="match status" value="1"/>
</dbReference>
<dbReference type="PROSITE" id="PS00137">
    <property type="entry name" value="SUBTILASE_HIS"/>
    <property type="match status" value="1"/>
</dbReference>
<dbReference type="InterPro" id="IPR023828">
    <property type="entry name" value="Peptidase_S8_Ser-AS"/>
</dbReference>
<comment type="similarity">
    <text evidence="1 5">Belongs to the peptidase S8 family.</text>
</comment>
<dbReference type="SUPFAM" id="SSF52025">
    <property type="entry name" value="PA domain"/>
    <property type="match status" value="1"/>
</dbReference>
<evidence type="ECO:0000259" key="8">
    <source>
        <dbReference type="Pfam" id="PF00082"/>
    </source>
</evidence>
<dbReference type="Gene3D" id="3.50.30.30">
    <property type="match status" value="1"/>
</dbReference>
<organism evidence="9 10">
    <name type="scientific">Streptomyces milbemycinicus</name>
    <dbReference type="NCBI Taxonomy" id="476552"/>
    <lineage>
        <taxon>Bacteria</taxon>
        <taxon>Bacillati</taxon>
        <taxon>Actinomycetota</taxon>
        <taxon>Actinomycetes</taxon>
        <taxon>Kitasatosporales</taxon>
        <taxon>Streptomycetaceae</taxon>
        <taxon>Streptomyces</taxon>
    </lineage>
</organism>
<feature type="active site" description="Charge relay system" evidence="5">
    <location>
        <position position="244"/>
    </location>
</feature>
<dbReference type="InterPro" id="IPR046450">
    <property type="entry name" value="PA_dom_sf"/>
</dbReference>
<keyword evidence="4 5" id="KW-0720">Serine protease</keyword>
<evidence type="ECO:0000256" key="6">
    <source>
        <dbReference type="SAM" id="MobiDB-lite"/>
    </source>
</evidence>
<dbReference type="PANTHER" id="PTHR43399">
    <property type="entry name" value="SUBTILISIN-RELATED"/>
    <property type="match status" value="1"/>
</dbReference>
<dbReference type="PROSITE" id="PS51892">
    <property type="entry name" value="SUBTILASE"/>
    <property type="match status" value="1"/>
</dbReference>
<evidence type="ECO:0000256" key="1">
    <source>
        <dbReference type="ARBA" id="ARBA00011073"/>
    </source>
</evidence>
<dbReference type="InterPro" id="IPR017296">
    <property type="entry name" value="Peptidase_S8A_SAM-P45"/>
</dbReference>
<accession>A0ABW8M7C3</accession>
<feature type="region of interest" description="Disordered" evidence="6">
    <location>
        <begin position="270"/>
        <end position="295"/>
    </location>
</feature>
<name>A0ABW8M7C3_9ACTN</name>
<dbReference type="PROSITE" id="PS00138">
    <property type="entry name" value="SUBTILASE_SER"/>
    <property type="match status" value="1"/>
</dbReference>
<keyword evidence="2 5" id="KW-0645">Protease</keyword>
<reference evidence="9 10" key="1">
    <citation type="submission" date="2024-11" db="EMBL/GenBank/DDBJ databases">
        <title>The Natural Products Discovery Center: Release of the First 8490 Sequenced Strains for Exploring Actinobacteria Biosynthetic Diversity.</title>
        <authorList>
            <person name="Kalkreuter E."/>
            <person name="Kautsar S.A."/>
            <person name="Yang D."/>
            <person name="Bader C.D."/>
            <person name="Teijaro C.N."/>
            <person name="Fluegel L."/>
            <person name="Davis C.M."/>
            <person name="Simpson J.R."/>
            <person name="Lauterbach L."/>
            <person name="Steele A.D."/>
            <person name="Gui C."/>
            <person name="Meng S."/>
            <person name="Li G."/>
            <person name="Viehrig K."/>
            <person name="Ye F."/>
            <person name="Su P."/>
            <person name="Kiefer A.F."/>
            <person name="Nichols A."/>
            <person name="Cepeda A.J."/>
            <person name="Yan W."/>
            <person name="Fan B."/>
            <person name="Jiang Y."/>
            <person name="Adhikari A."/>
            <person name="Zheng C.-J."/>
            <person name="Schuster L."/>
            <person name="Cowan T.M."/>
            <person name="Smanski M.J."/>
            <person name="Chevrette M.G."/>
            <person name="De Carvalho L.P.S."/>
            <person name="Shen B."/>
        </authorList>
    </citation>
    <scope>NUCLEOTIDE SEQUENCE [LARGE SCALE GENOMIC DNA]</scope>
    <source>
        <strain evidence="9 10">NPDC020863</strain>
    </source>
</reference>